<reference evidence="11 12" key="1">
    <citation type="submission" date="2023-10" db="EMBL/GenBank/DDBJ databases">
        <title>Draft Genome Sequence of Candida saopaulonensis from a very Premature Infant with Sepsis.</title>
        <authorList>
            <person name="Ning Y."/>
            <person name="Dai R."/>
            <person name="Xiao M."/>
            <person name="Xu Y."/>
            <person name="Yan Q."/>
            <person name="Zhang L."/>
        </authorList>
    </citation>
    <scope>NUCLEOTIDE SEQUENCE [LARGE SCALE GENOMIC DNA]</scope>
    <source>
        <strain evidence="11 12">19XY460</strain>
    </source>
</reference>
<dbReference type="GO" id="GO:0052689">
    <property type="term" value="F:carboxylic ester hydrolase activity"/>
    <property type="evidence" value="ECO:0007669"/>
    <property type="project" value="UniProtKB-KW"/>
</dbReference>
<dbReference type="Pfam" id="PF02230">
    <property type="entry name" value="Abhydrolase_2"/>
    <property type="match status" value="1"/>
</dbReference>
<evidence type="ECO:0000256" key="4">
    <source>
        <dbReference type="ARBA" id="ARBA00022487"/>
    </source>
</evidence>
<dbReference type="SUPFAM" id="SSF53474">
    <property type="entry name" value="alpha/beta-Hydrolases"/>
    <property type="match status" value="1"/>
</dbReference>
<dbReference type="AlphaFoldDB" id="A0AAX4H5Z6"/>
<dbReference type="PANTHER" id="PTHR10655">
    <property type="entry name" value="LYSOPHOSPHOLIPASE-RELATED"/>
    <property type="match status" value="1"/>
</dbReference>
<dbReference type="KEGG" id="asau:88171720"/>
<evidence type="ECO:0000256" key="5">
    <source>
        <dbReference type="ARBA" id="ARBA00022801"/>
    </source>
</evidence>
<dbReference type="Gene3D" id="3.40.50.1820">
    <property type="entry name" value="alpha/beta hydrolase"/>
    <property type="match status" value="1"/>
</dbReference>
<comment type="similarity">
    <text evidence="1">Belongs to the AB hydrolase superfamily. AB hydrolase 2 family.</text>
</comment>
<organism evidence="11 12">
    <name type="scientific">Australozyma saopauloensis</name>
    <dbReference type="NCBI Taxonomy" id="291208"/>
    <lineage>
        <taxon>Eukaryota</taxon>
        <taxon>Fungi</taxon>
        <taxon>Dikarya</taxon>
        <taxon>Ascomycota</taxon>
        <taxon>Saccharomycotina</taxon>
        <taxon>Pichiomycetes</taxon>
        <taxon>Metschnikowiaceae</taxon>
        <taxon>Australozyma</taxon>
    </lineage>
</organism>
<proteinExistence type="inferred from homology"/>
<evidence type="ECO:0000256" key="8">
    <source>
        <dbReference type="ARBA" id="ARBA00031195"/>
    </source>
</evidence>
<evidence type="ECO:0000256" key="3">
    <source>
        <dbReference type="ARBA" id="ARBA00014923"/>
    </source>
</evidence>
<evidence type="ECO:0000313" key="11">
    <source>
        <dbReference type="EMBL" id="WPK23412.1"/>
    </source>
</evidence>
<protein>
    <recommendedName>
        <fullName evidence="3">Acyl-protein thioesterase 1</fullName>
        <ecNumber evidence="2">3.1.2.22</ecNumber>
    </recommendedName>
    <alternativeName>
        <fullName evidence="8">Palmitoyl-protein hydrolase</fullName>
    </alternativeName>
</protein>
<dbReference type="GO" id="GO:0005737">
    <property type="term" value="C:cytoplasm"/>
    <property type="evidence" value="ECO:0007669"/>
    <property type="project" value="TreeGrafter"/>
</dbReference>
<dbReference type="GeneID" id="88171720"/>
<dbReference type="GO" id="GO:0008474">
    <property type="term" value="F:palmitoyl-(protein) hydrolase activity"/>
    <property type="evidence" value="ECO:0007669"/>
    <property type="project" value="UniProtKB-EC"/>
</dbReference>
<evidence type="ECO:0000256" key="7">
    <source>
        <dbReference type="ARBA" id="ARBA00029392"/>
    </source>
</evidence>
<comment type="function">
    <text evidence="7">Hydrolyzes fatty acids from S-acylated cysteine residues in proteins with a strong preference for palmitoylated G-alpha proteins over other acyl substrates. Mediates the deacylation of G-alpha proteins such as GPA1 in vivo, but has weak or no activity toward palmitoylated Ras proteins. Has weak lysophospholipase activity in vitro; however such activity may not exist in vivo.</text>
</comment>
<evidence type="ECO:0000256" key="9">
    <source>
        <dbReference type="ARBA" id="ARBA00047337"/>
    </source>
</evidence>
<name>A0AAX4H5Z6_9ASCO</name>
<dbReference type="GO" id="GO:0006631">
    <property type="term" value="P:fatty acid metabolic process"/>
    <property type="evidence" value="ECO:0007669"/>
    <property type="project" value="UniProtKB-KW"/>
</dbReference>
<evidence type="ECO:0000259" key="10">
    <source>
        <dbReference type="Pfam" id="PF02230"/>
    </source>
</evidence>
<evidence type="ECO:0000256" key="6">
    <source>
        <dbReference type="ARBA" id="ARBA00022832"/>
    </source>
</evidence>
<feature type="domain" description="Phospholipase/carboxylesterase/thioesterase" evidence="10">
    <location>
        <begin position="6"/>
        <end position="227"/>
    </location>
</feature>
<evidence type="ECO:0000256" key="1">
    <source>
        <dbReference type="ARBA" id="ARBA00006499"/>
    </source>
</evidence>
<gene>
    <name evidence="11" type="ORF">PUMCH_000652</name>
</gene>
<dbReference type="InterPro" id="IPR050565">
    <property type="entry name" value="LYPA1-2/EST-like"/>
</dbReference>
<keyword evidence="4" id="KW-0719">Serine esterase</keyword>
<dbReference type="EC" id="3.1.2.22" evidence="2"/>
<keyword evidence="5" id="KW-0378">Hydrolase</keyword>
<evidence type="ECO:0000256" key="2">
    <source>
        <dbReference type="ARBA" id="ARBA00012423"/>
    </source>
</evidence>
<evidence type="ECO:0000313" key="12">
    <source>
        <dbReference type="Proteomes" id="UP001338582"/>
    </source>
</evidence>
<dbReference type="EMBL" id="CP138894">
    <property type="protein sequence ID" value="WPK23412.1"/>
    <property type="molecule type" value="Genomic_DNA"/>
</dbReference>
<dbReference type="InterPro" id="IPR003140">
    <property type="entry name" value="PLipase/COase/thioEstase"/>
</dbReference>
<keyword evidence="12" id="KW-1185">Reference proteome</keyword>
<dbReference type="RefSeq" id="XP_062875798.1">
    <property type="nucleotide sequence ID" value="XM_063019728.1"/>
</dbReference>
<keyword evidence="6" id="KW-0276">Fatty acid metabolism</keyword>
<dbReference type="Proteomes" id="UP001338582">
    <property type="component" value="Chromosome 1"/>
</dbReference>
<accession>A0AAX4H5Z6</accession>
<dbReference type="PANTHER" id="PTHR10655:SF17">
    <property type="entry name" value="LYSOPHOSPHOLIPASE-LIKE PROTEIN 1"/>
    <property type="match status" value="1"/>
</dbReference>
<comment type="catalytic activity">
    <reaction evidence="9">
        <text>S-hexadecanoyl-L-cysteinyl-[protein] + H2O = L-cysteinyl-[protein] + hexadecanoate + H(+)</text>
        <dbReference type="Rhea" id="RHEA:19233"/>
        <dbReference type="Rhea" id="RHEA-COMP:10131"/>
        <dbReference type="Rhea" id="RHEA-COMP:11032"/>
        <dbReference type="ChEBI" id="CHEBI:7896"/>
        <dbReference type="ChEBI" id="CHEBI:15377"/>
        <dbReference type="ChEBI" id="CHEBI:15378"/>
        <dbReference type="ChEBI" id="CHEBI:29950"/>
        <dbReference type="ChEBI" id="CHEBI:74151"/>
        <dbReference type="EC" id="3.1.2.22"/>
    </reaction>
</comment>
<keyword evidence="6" id="KW-0443">Lipid metabolism</keyword>
<sequence>MSCVKVSATKTANAAVIFIHGLGDSGHGWSWFPQIVRQTGLVKNCDEINYVFPNAPTISVTANGGMRMPGWFDIYEFGNPEAKQDVAGFFKTCEHITSFIKTQVDEYKIDPERIILGGFSQGSAISMAVLSLLEFKIGGLVALSGFCPVSQNILEKYETLSNKGANFDTPVFQGHGTDDPIIALKYGEHASDFYKNLGFKKWDFRSYAGVPHSTNDEELVDAIKFMANILNK</sequence>
<dbReference type="InterPro" id="IPR029058">
    <property type="entry name" value="AB_hydrolase_fold"/>
</dbReference>